<dbReference type="Pfam" id="PF03415">
    <property type="entry name" value="Peptidase_C11"/>
    <property type="match status" value="1"/>
</dbReference>
<name>A0A174ICI2_BACT4</name>
<evidence type="ECO:0000313" key="3">
    <source>
        <dbReference type="Proteomes" id="UP000095576"/>
    </source>
</evidence>
<dbReference type="Gene3D" id="3.40.50.11970">
    <property type="match status" value="1"/>
</dbReference>
<evidence type="ECO:0000313" key="2">
    <source>
        <dbReference type="EMBL" id="CUO83078.1"/>
    </source>
</evidence>
<dbReference type="Proteomes" id="UP000095576">
    <property type="component" value="Unassembled WGS sequence"/>
</dbReference>
<dbReference type="EMBL" id="CZAP01000001">
    <property type="protein sequence ID" value="CUO83078.1"/>
    <property type="molecule type" value="Genomic_DNA"/>
</dbReference>
<dbReference type="PANTHER" id="PTHR37835:SF1">
    <property type="entry name" value="ALPHA-CLOSTRIPAIN"/>
    <property type="match status" value="1"/>
</dbReference>
<feature type="transmembrane region" description="Helical" evidence="1">
    <location>
        <begin position="27"/>
        <end position="47"/>
    </location>
</feature>
<proteinExistence type="predicted"/>
<reference evidence="2 3" key="1">
    <citation type="submission" date="2015-09" db="EMBL/GenBank/DDBJ databases">
        <authorList>
            <consortium name="Pathogen Informatics"/>
        </authorList>
    </citation>
    <scope>NUCLEOTIDE SEQUENCE [LARGE SCALE GENOMIC DNA]</scope>
    <source>
        <strain evidence="2 3">2789STDY5834899</strain>
    </source>
</reference>
<keyword evidence="1" id="KW-0812">Transmembrane</keyword>
<keyword evidence="1" id="KW-0472">Membrane</keyword>
<accession>A0A174ICI2</accession>
<dbReference type="AlphaFoldDB" id="A0A174ICI2"/>
<keyword evidence="1" id="KW-1133">Transmembrane helix</keyword>
<dbReference type="InterPro" id="IPR005077">
    <property type="entry name" value="Peptidase_C11"/>
</dbReference>
<protein>
    <submittedName>
        <fullName evidence="2">Clostripain family</fullName>
    </submittedName>
</protein>
<sequence>MDNLQSSQKSVSLQCVFHSIRFKVNKGWSKALLLFLCPYVSYWTFVYSRITLFFSRFAVTLEKDTFRLYSEYINQKVLFLRYISRSNFNPDKTMKTERKYHHLIKSVIIVLFLSFGMTSCEKEEPVPVPTEQTVFMYLPWSDNLTSNFYQNISDLESVVEKNILKDERIIIFMCTTATKATLFELAYENGKSVRKTLKNYTDPAYTTAEGITSILNDVQRYSPTKRYSMVIGCHGMGWIPVSNSKSRSGLRTKMHWEYENVPMTRYFGGLNAQYQTDITTLAKGISNAGLKMEYILFDDCYMSSIEVAYDLKDVTDYLIGSTSEVMAYGMPYAEIGQYLIGKVDYASICDGFYSFYSNYSEMPCGTIAVTDCSELDNLATIMKEINHRYTFDPSLTSSLQRLDGYYPVIFFDYGDYVSKLCPDETLVAQFNEQLNRTVPFKRNTEYFYSMSRGQVKINTFSGITISDPSTHSLASKKEETAWYAATH</sequence>
<dbReference type="PANTHER" id="PTHR37835">
    <property type="entry name" value="ALPHA-CLOSTRIPAIN"/>
    <property type="match status" value="1"/>
</dbReference>
<gene>
    <name evidence="2" type="ORF">ERS852511_00244</name>
</gene>
<evidence type="ECO:0000256" key="1">
    <source>
        <dbReference type="SAM" id="Phobius"/>
    </source>
</evidence>
<organism evidence="2 3">
    <name type="scientific">Bacteroides thetaiotaomicron</name>
    <dbReference type="NCBI Taxonomy" id="818"/>
    <lineage>
        <taxon>Bacteria</taxon>
        <taxon>Pseudomonadati</taxon>
        <taxon>Bacteroidota</taxon>
        <taxon>Bacteroidia</taxon>
        <taxon>Bacteroidales</taxon>
        <taxon>Bacteroidaceae</taxon>
        <taxon>Bacteroides</taxon>
    </lineage>
</organism>